<dbReference type="AlphaFoldDB" id="A0A7W7FW59"/>
<dbReference type="InterPro" id="IPR011990">
    <property type="entry name" value="TPR-like_helical_dom_sf"/>
</dbReference>
<sequence length="1216" mass="132189">MTTWVLRADDLSSHLRWRWLLTDADGHLVADHEVDLDPASAEHEAFTDLDDYLRRNAAPDDQVAAETEIVDWLGDWLGTAVLGQEIGHAILDSDLDTVLVDLPPPAAFLLDRPLELAHVDGESLARRGVRLVYRWPGEREVRKEPVGAELRILALFSMPSRTSVLALRRERHELARLVRLLARQTGTAVHIRVVQYGVTRERLRAFAEESPGWDVLHVAGHGEHGLILLEHPDGSADPVHTADLVELLRPARRRLKLAVLGTCHSGAATAAETLQRLGLAEQAERFSRRSGDGVATVGPAVGLVEAFGVAAVGMRYPVADEFAITLTGELYRRLLSGMPADRAVGLAVPVAAGRICADRPALSVGTPALFGSGAIGLRLTPPERDVELDPYRQRMPGFPDEPRRFVGRTQLLIDASSALAPRSERTGVLLLGMAGAGKSTAAVELAYQHENGFGGLAWWRAPERETGPGEALGLLADALEAQLPRFRMTEALGSAAAFQRFLPRLAALLREEVVLLVLDNLETLLSRSGSWRDPQWTDLMDVLTGHSGASRVVLTSRVTPAGLDTERVAVLPVHALSLAESALLARELPNLKALLDGDSGQPMLVREVINVVQGHPGLLELADAAAADPDRLRDRLDIAHAAATVRGEPLDSFFATGASELDPGQFLRALTSWTTGTLADLPEPARRLAELLACLEEDDRQSGIVAALWPRLWEPGEAMPLEEPLAVLRNAALVQADPDRRITRYTLHPGVAEAIRSEVPAEQRSTLDDLFGALWWAICQDRLKRENQGTSTTEVVHAALAAVPYLLRLARWGEVARALHQALGRDRAPGTAARVLGHLELCLAQELDPADRLLCEVVHAIALTAVDPAEAETRLRAVLAKADAQGQSRMAAAIAGQLADLARDHGRLTDAVELAQSRLSGSAAGSWAEAGHEATLLQNLALLGRSEEALDRAITLLAHLDTLAPDPDGVATWHVLEVVLDAACRAARGQEDWAAALEFNQRIQHSEQQRGAGRHEQVSTRFNEATLLARLGRRKEAERLLRHCQQVFQDFGDLTQLGRVFSARAQLERSRRRPERAIDLEQLALRYVYQRAEVHSIAVCHHNLAGHLTAANRKPATAIAHLLAATLLWHTTGHDSAGDALENLCRLVPRPAGAVLPRDFGELAARVEVVPGVRFGEVLAGLQPEAAERESTLREIAEFAERYLLLGNGIRPEESG</sequence>
<dbReference type="Proteomes" id="UP000533598">
    <property type="component" value="Unassembled WGS sequence"/>
</dbReference>
<organism evidence="2 3">
    <name type="scientific">Crossiella cryophila</name>
    <dbReference type="NCBI Taxonomy" id="43355"/>
    <lineage>
        <taxon>Bacteria</taxon>
        <taxon>Bacillati</taxon>
        <taxon>Actinomycetota</taxon>
        <taxon>Actinomycetes</taxon>
        <taxon>Pseudonocardiales</taxon>
        <taxon>Pseudonocardiaceae</taxon>
        <taxon>Crossiella</taxon>
    </lineage>
</organism>
<dbReference type="SUPFAM" id="SSF48452">
    <property type="entry name" value="TPR-like"/>
    <property type="match status" value="1"/>
</dbReference>
<dbReference type="RefSeq" id="WP_185005616.1">
    <property type="nucleotide sequence ID" value="NZ_JACHMH010000001.1"/>
</dbReference>
<evidence type="ECO:0000313" key="3">
    <source>
        <dbReference type="Proteomes" id="UP000533598"/>
    </source>
</evidence>
<name>A0A7W7FW59_9PSEU</name>
<evidence type="ECO:0000313" key="2">
    <source>
        <dbReference type="EMBL" id="MBB4679927.1"/>
    </source>
</evidence>
<accession>A0A7W7FW59</accession>
<dbReference type="EMBL" id="JACHMH010000001">
    <property type="protein sequence ID" value="MBB4679927.1"/>
    <property type="molecule type" value="Genomic_DNA"/>
</dbReference>
<dbReference type="InterPro" id="IPR024983">
    <property type="entry name" value="CHAT_dom"/>
</dbReference>
<feature type="domain" description="CHAT" evidence="1">
    <location>
        <begin position="142"/>
        <end position="344"/>
    </location>
</feature>
<evidence type="ECO:0000259" key="1">
    <source>
        <dbReference type="Pfam" id="PF12770"/>
    </source>
</evidence>
<gene>
    <name evidence="2" type="ORF">HNR67_006045</name>
</gene>
<dbReference type="Pfam" id="PF12770">
    <property type="entry name" value="CHAT"/>
    <property type="match status" value="1"/>
</dbReference>
<protein>
    <submittedName>
        <fullName evidence="2">Tetratricopeptide (TPR) repeat protein</fullName>
    </submittedName>
</protein>
<reference evidence="2 3" key="1">
    <citation type="submission" date="2020-08" db="EMBL/GenBank/DDBJ databases">
        <title>Sequencing the genomes of 1000 actinobacteria strains.</title>
        <authorList>
            <person name="Klenk H.-P."/>
        </authorList>
    </citation>
    <scope>NUCLEOTIDE SEQUENCE [LARGE SCALE GENOMIC DNA]</scope>
    <source>
        <strain evidence="2 3">DSM 44230</strain>
    </source>
</reference>
<keyword evidence="3" id="KW-1185">Reference proteome</keyword>
<dbReference type="SUPFAM" id="SSF52540">
    <property type="entry name" value="P-loop containing nucleoside triphosphate hydrolases"/>
    <property type="match status" value="1"/>
</dbReference>
<dbReference type="Gene3D" id="3.40.50.300">
    <property type="entry name" value="P-loop containing nucleotide triphosphate hydrolases"/>
    <property type="match status" value="1"/>
</dbReference>
<proteinExistence type="predicted"/>
<dbReference type="InterPro" id="IPR027417">
    <property type="entry name" value="P-loop_NTPase"/>
</dbReference>
<dbReference type="Gene3D" id="1.25.40.10">
    <property type="entry name" value="Tetratricopeptide repeat domain"/>
    <property type="match status" value="1"/>
</dbReference>
<comment type="caution">
    <text evidence="2">The sequence shown here is derived from an EMBL/GenBank/DDBJ whole genome shotgun (WGS) entry which is preliminary data.</text>
</comment>